<dbReference type="Gene3D" id="3.40.190.10">
    <property type="entry name" value="Periplasmic binding protein-like II"/>
    <property type="match status" value="2"/>
</dbReference>
<accession>A0A2U1CMV8</accession>
<protein>
    <submittedName>
        <fullName evidence="1">TRAP transporter TAXI family solute receptor</fullName>
    </submittedName>
</protein>
<sequence length="492" mass="51559">MKQLFACLLLVLLAACGRGPDVDIVRVDVAAQLEEAMPGQGIEIVSLVRRGSQRDSDAPQGETRRVVYFDTELKLDRDIDFGAWNSPGISALVSALGAGPRGISGVTSGGNRAGDLIQVRGTALYRQEGDQWTLVAPAGYKPPTPAAGLSGDQTDGPGATLAAIRSALDAFPLDTSPEQNRIIQDELMMARQNIEARLARNAKGYAIAAGAEHGQYLRVARALFPLDSRVVPLITRGSEENLELLRAGTVSLALSQGDAAQDAYEGAGVFAGHGPHAALRSLGSLYPEPMHVLVAADSGLASLAELRGKRVAIGEAGAASRTTALRVLQAHGLELDDIEPLELSIGDAFTALKQGRADALMQVIGTPADDVRELLVGTPLRLLPLSDEAAARLVDEHDGYFKYTIARGTYPGQARNIPTIATAALLLTDTTLSDAEIDALTRHVFESGRDYPRKGSAQGALISPATSAVGLSVPLHPAAARALEELAAASGK</sequence>
<comment type="caution">
    <text evidence="1">The sequence shown here is derived from an EMBL/GenBank/DDBJ whole genome shotgun (WGS) entry which is preliminary data.</text>
</comment>
<keyword evidence="2" id="KW-1185">Reference proteome</keyword>
<evidence type="ECO:0000313" key="1">
    <source>
        <dbReference type="EMBL" id="PVY62351.1"/>
    </source>
</evidence>
<dbReference type="AlphaFoldDB" id="A0A2U1CMV8"/>
<reference evidence="1 2" key="1">
    <citation type="submission" date="2018-04" db="EMBL/GenBank/DDBJ databases">
        <title>Genomic Encyclopedia of Type Strains, Phase IV (KMG-IV): sequencing the most valuable type-strain genomes for metagenomic binning, comparative biology and taxonomic classification.</title>
        <authorList>
            <person name="Goeker M."/>
        </authorList>
    </citation>
    <scope>NUCLEOTIDE SEQUENCE [LARGE SCALE GENOMIC DNA]</scope>
    <source>
        <strain evidence="1 2">DSM 10065</strain>
    </source>
</reference>
<dbReference type="NCBIfam" id="TIGR02122">
    <property type="entry name" value="TRAP_TAXI"/>
    <property type="match status" value="1"/>
</dbReference>
<dbReference type="CDD" id="cd13520">
    <property type="entry name" value="PBP2_TAXI_TRAP"/>
    <property type="match status" value="1"/>
</dbReference>
<proteinExistence type="predicted"/>
<name>A0A2U1CMV8_9BURK</name>
<dbReference type="Proteomes" id="UP000246145">
    <property type="component" value="Unassembled WGS sequence"/>
</dbReference>
<evidence type="ECO:0000313" key="2">
    <source>
        <dbReference type="Proteomes" id="UP000246145"/>
    </source>
</evidence>
<dbReference type="STRING" id="1231391.GCA_000308195_00558"/>
<dbReference type="SUPFAM" id="SSF53850">
    <property type="entry name" value="Periplasmic binding protein-like II"/>
    <property type="match status" value="1"/>
</dbReference>
<dbReference type="PROSITE" id="PS51257">
    <property type="entry name" value="PROKAR_LIPOPROTEIN"/>
    <property type="match status" value="1"/>
</dbReference>
<organism evidence="1 2">
    <name type="scientific">Pusillimonas noertemannii</name>
    <dbReference type="NCBI Taxonomy" id="305977"/>
    <lineage>
        <taxon>Bacteria</taxon>
        <taxon>Pseudomonadati</taxon>
        <taxon>Pseudomonadota</taxon>
        <taxon>Betaproteobacteria</taxon>
        <taxon>Burkholderiales</taxon>
        <taxon>Alcaligenaceae</taxon>
        <taxon>Pusillimonas</taxon>
    </lineage>
</organism>
<gene>
    <name evidence="1" type="ORF">C7440_1844</name>
</gene>
<keyword evidence="1" id="KW-0675">Receptor</keyword>
<dbReference type="InterPro" id="IPR011852">
    <property type="entry name" value="TRAP_TAXI"/>
</dbReference>
<dbReference type="EMBL" id="QEKO01000002">
    <property type="protein sequence ID" value="PVY62351.1"/>
    <property type="molecule type" value="Genomic_DNA"/>
</dbReference>
<dbReference type="Pfam" id="PF16868">
    <property type="entry name" value="NMT1_3"/>
    <property type="match status" value="1"/>
</dbReference>
<dbReference type="PANTHER" id="PTHR42941:SF1">
    <property type="entry name" value="SLL1037 PROTEIN"/>
    <property type="match status" value="1"/>
</dbReference>
<dbReference type="RefSeq" id="WP_116518313.1">
    <property type="nucleotide sequence ID" value="NZ_JACCEX010000002.1"/>
</dbReference>
<dbReference type="PANTHER" id="PTHR42941">
    <property type="entry name" value="SLL1037 PROTEIN"/>
    <property type="match status" value="1"/>
</dbReference>
<dbReference type="OrthoDB" id="9780180at2"/>